<dbReference type="InterPro" id="IPR041092">
    <property type="entry name" value="PBECR1"/>
</dbReference>
<name>A0A6D2C5X3_9HELI</name>
<dbReference type="Proteomes" id="UP000029870">
    <property type="component" value="Unassembled WGS sequence"/>
</dbReference>
<gene>
    <name evidence="2" type="ORF">LS77_010865</name>
</gene>
<accession>A0A6D2C5X3</accession>
<dbReference type="EMBL" id="JRPH02000058">
    <property type="protein sequence ID" value="TLE02365.1"/>
    <property type="molecule type" value="Genomic_DNA"/>
</dbReference>
<evidence type="ECO:0000313" key="3">
    <source>
        <dbReference type="Proteomes" id="UP000029870"/>
    </source>
</evidence>
<dbReference type="Pfam" id="PF18809">
    <property type="entry name" value="PBECR1"/>
    <property type="match status" value="1"/>
</dbReference>
<evidence type="ECO:0000313" key="2">
    <source>
        <dbReference type="EMBL" id="TLE02365.1"/>
    </source>
</evidence>
<comment type="caution">
    <text evidence="2">The sequence shown here is derived from an EMBL/GenBank/DDBJ whole genome shotgun (WGS) entry which is preliminary data.</text>
</comment>
<sequence length="182" mass="20128">MILNGRDFSKSFEVMRAEIEARIGIKPIKEFGTNYAEHYHSGETAIVKLINEAQAHKESGVKGEFSGQVAGAFHRKELGDIDLVWGEVQGSGQQAKGYGLAKIIEKHLNAGDFKAFGEGEAGLINAMSEIIGKGKVITQKSGRKTIIYHKHGQIFKMGLKQNWHGNPTENKWIITAYNDKES</sequence>
<dbReference type="AlphaFoldDB" id="A0A6D2C5X3"/>
<dbReference type="RefSeq" id="WP_004086302.1">
    <property type="nucleotide sequence ID" value="NZ_CAOUIW010000096.1"/>
</dbReference>
<protein>
    <recommendedName>
        <fullName evidence="1">Phage-Barnase-EndoU-ColicinE5/D-RelE-like nuclease domain-containing protein</fullName>
    </recommendedName>
</protein>
<reference evidence="2 3" key="1">
    <citation type="journal article" date="2014" name="Genome Announc.">
        <title>Draft genome sequences of eight enterohepatic helicobacter species isolated from both laboratory and wild rodents.</title>
        <authorList>
            <person name="Sheh A."/>
            <person name="Shen Z."/>
            <person name="Fox J.G."/>
        </authorList>
    </citation>
    <scope>NUCLEOTIDE SEQUENCE [LARGE SCALE GENOMIC DNA]</scope>
    <source>
        <strain evidence="2 3">Missouri</strain>
    </source>
</reference>
<dbReference type="GeneID" id="60656378"/>
<evidence type="ECO:0000259" key="1">
    <source>
        <dbReference type="Pfam" id="PF18809"/>
    </source>
</evidence>
<organism evidence="2 3">
    <name type="scientific">Helicobacter bilis</name>
    <dbReference type="NCBI Taxonomy" id="37372"/>
    <lineage>
        <taxon>Bacteria</taxon>
        <taxon>Pseudomonadati</taxon>
        <taxon>Campylobacterota</taxon>
        <taxon>Epsilonproteobacteria</taxon>
        <taxon>Campylobacterales</taxon>
        <taxon>Helicobacteraceae</taxon>
        <taxon>Helicobacter</taxon>
    </lineage>
</organism>
<feature type="domain" description="Phage-Barnase-EndoU-ColicinE5/D-RelE-like nuclease" evidence="1">
    <location>
        <begin position="72"/>
        <end position="181"/>
    </location>
</feature>
<proteinExistence type="predicted"/>